<sequence length="250" mass="28470">MGMMKTMKRRLMSAAVAVIFLFALTGCLYPDEQRQAHVRPSQEYITLVQIAVNQFQEKSGVLPIKNSTMETPIYEKYVIDFKKLMERNLLNEPPPNAFESGGNDYYVLVHVEEEPTVKLMDIAAMQSVIDIQRAVDSYRSEHGGRIPAAEALTPGWYSIDYDLLKMKPLQIPSPYSVQSLSLMVNEATGDVMIDYSSEMMKLIQQQGKVSFPEGEDLRELLVQSSPYIPVRSYPYDWNGERPVPALENQY</sequence>
<evidence type="ECO:0000313" key="1">
    <source>
        <dbReference type="EMBL" id="MFC5986130.1"/>
    </source>
</evidence>
<reference evidence="2" key="1">
    <citation type="journal article" date="2019" name="Int. J. Syst. Evol. Microbiol.">
        <title>The Global Catalogue of Microorganisms (GCM) 10K type strain sequencing project: providing services to taxonomists for standard genome sequencing and annotation.</title>
        <authorList>
            <consortium name="The Broad Institute Genomics Platform"/>
            <consortium name="The Broad Institute Genome Sequencing Center for Infectious Disease"/>
            <person name="Wu L."/>
            <person name="Ma J."/>
        </authorList>
    </citation>
    <scope>NUCLEOTIDE SEQUENCE [LARGE SCALE GENOMIC DNA]</scope>
    <source>
        <strain evidence="2">CCM 8749</strain>
    </source>
</reference>
<dbReference type="PROSITE" id="PS51257">
    <property type="entry name" value="PROKAR_LIPOPROTEIN"/>
    <property type="match status" value="1"/>
</dbReference>
<keyword evidence="2" id="KW-1185">Reference proteome</keyword>
<evidence type="ECO:0000313" key="2">
    <source>
        <dbReference type="Proteomes" id="UP001596250"/>
    </source>
</evidence>
<organism evidence="1 2">
    <name type="scientific">Marinicrinis lubricantis</name>
    <dbReference type="NCBI Taxonomy" id="2086470"/>
    <lineage>
        <taxon>Bacteria</taxon>
        <taxon>Bacillati</taxon>
        <taxon>Bacillota</taxon>
        <taxon>Bacilli</taxon>
        <taxon>Bacillales</taxon>
        <taxon>Paenibacillaceae</taxon>
    </lineage>
</organism>
<accession>A0ABW1IM55</accession>
<comment type="caution">
    <text evidence="1">The sequence shown here is derived from an EMBL/GenBank/DDBJ whole genome shotgun (WGS) entry which is preliminary data.</text>
</comment>
<gene>
    <name evidence="1" type="ORF">ACFPXP_06755</name>
</gene>
<evidence type="ECO:0008006" key="3">
    <source>
        <dbReference type="Google" id="ProtNLM"/>
    </source>
</evidence>
<protein>
    <recommendedName>
        <fullName evidence="3">DUF3939 domain-containing protein</fullName>
    </recommendedName>
</protein>
<dbReference type="RefSeq" id="WP_379893457.1">
    <property type="nucleotide sequence ID" value="NZ_CBCSCT010000004.1"/>
</dbReference>
<proteinExistence type="predicted"/>
<name>A0ABW1IM55_9BACL</name>
<dbReference type="Proteomes" id="UP001596250">
    <property type="component" value="Unassembled WGS sequence"/>
</dbReference>
<dbReference type="EMBL" id="JBHSQV010000035">
    <property type="protein sequence ID" value="MFC5986130.1"/>
    <property type="molecule type" value="Genomic_DNA"/>
</dbReference>